<sequence>MRYMFLKAVIAREKLGDIILKVGYVPVTCTISYVYAKPG</sequence>
<evidence type="ECO:0000313" key="1">
    <source>
        <dbReference type="EMBL" id="RZC70738.1"/>
    </source>
</evidence>
<protein>
    <submittedName>
        <fullName evidence="1">Uncharacterized protein</fullName>
    </submittedName>
</protein>
<organism evidence="1 2">
    <name type="scientific">Papaver somniferum</name>
    <name type="common">Opium poppy</name>
    <dbReference type="NCBI Taxonomy" id="3469"/>
    <lineage>
        <taxon>Eukaryota</taxon>
        <taxon>Viridiplantae</taxon>
        <taxon>Streptophyta</taxon>
        <taxon>Embryophyta</taxon>
        <taxon>Tracheophyta</taxon>
        <taxon>Spermatophyta</taxon>
        <taxon>Magnoliopsida</taxon>
        <taxon>Ranunculales</taxon>
        <taxon>Papaveraceae</taxon>
        <taxon>Papaveroideae</taxon>
        <taxon>Papaver</taxon>
    </lineage>
</organism>
<gene>
    <name evidence="1" type="ORF">C5167_033870</name>
</gene>
<dbReference type="Proteomes" id="UP000316621">
    <property type="component" value="Chromosome 7"/>
</dbReference>
<reference evidence="1 2" key="1">
    <citation type="journal article" date="2018" name="Science">
        <title>The opium poppy genome and morphinan production.</title>
        <authorList>
            <person name="Guo L."/>
            <person name="Winzer T."/>
            <person name="Yang X."/>
            <person name="Li Y."/>
            <person name="Ning Z."/>
            <person name="He Z."/>
            <person name="Teodor R."/>
            <person name="Lu Y."/>
            <person name="Bowser T.A."/>
            <person name="Graham I.A."/>
            <person name="Ye K."/>
        </authorList>
    </citation>
    <scope>NUCLEOTIDE SEQUENCE [LARGE SCALE GENOMIC DNA]</scope>
    <source>
        <strain evidence="2">cv. HN1</strain>
        <tissue evidence="1">Leaves</tissue>
    </source>
</reference>
<evidence type="ECO:0000313" key="2">
    <source>
        <dbReference type="Proteomes" id="UP000316621"/>
    </source>
</evidence>
<dbReference type="EMBL" id="CM010721">
    <property type="protein sequence ID" value="RZC70738.1"/>
    <property type="molecule type" value="Genomic_DNA"/>
</dbReference>
<proteinExistence type="predicted"/>
<name>A0A4Y7KFC0_PAPSO</name>
<keyword evidence="2" id="KW-1185">Reference proteome</keyword>
<dbReference type="Gramene" id="RZC70738">
    <property type="protein sequence ID" value="RZC70738"/>
    <property type="gene ID" value="C5167_033870"/>
</dbReference>
<accession>A0A4Y7KFC0</accession>
<dbReference type="AlphaFoldDB" id="A0A4Y7KFC0"/>